<evidence type="ECO:0000256" key="2">
    <source>
        <dbReference type="ARBA" id="ARBA00023054"/>
    </source>
</evidence>
<gene>
    <name evidence="3" type="ORF">MBO_05044</name>
</gene>
<name>A0A066ULT3_9GAMM</name>
<keyword evidence="2" id="KW-0175">Coiled coil</keyword>
<protein>
    <submittedName>
        <fullName evidence="3">Cell division protein ZapA</fullName>
    </submittedName>
</protein>
<reference evidence="3 4" key="1">
    <citation type="journal article" date="2014" name="Genome Announc.">
        <title>Draft Genome Sequence of Moraxella bovoculi Strain 237T (ATCC BAA-1259T) Isolated from a Calf with Infectious Bovine Keratoconjunctivitis.</title>
        <authorList>
            <person name="Calcutt M.J."/>
            <person name="Foecking M.F."/>
            <person name="Martin N.T."/>
            <person name="Mhlanga-Mutangadura T."/>
            <person name="Reilly T.J."/>
        </authorList>
    </citation>
    <scope>NUCLEOTIDE SEQUENCE [LARGE SCALE GENOMIC DNA]</scope>
    <source>
        <strain evidence="3 4">237</strain>
    </source>
</reference>
<dbReference type="EMBL" id="AOMT01000022">
    <property type="protein sequence ID" value="KDN25148.1"/>
    <property type="molecule type" value="Genomic_DNA"/>
</dbReference>
<keyword evidence="3" id="KW-0132">Cell division</keyword>
<evidence type="ECO:0000313" key="4">
    <source>
        <dbReference type="Proteomes" id="UP000035860"/>
    </source>
</evidence>
<evidence type="ECO:0000313" key="3">
    <source>
        <dbReference type="EMBL" id="KDN25148.1"/>
    </source>
</evidence>
<accession>A0A066ULT3</accession>
<keyword evidence="4" id="KW-1185">Reference proteome</keyword>
<dbReference type="Pfam" id="PF05164">
    <property type="entry name" value="ZapA"/>
    <property type="match status" value="1"/>
</dbReference>
<dbReference type="Gene3D" id="3.30.160.880">
    <property type="entry name" value="Cell division protein ZapA protomer, N-terminal domain"/>
    <property type="match status" value="1"/>
</dbReference>
<dbReference type="SUPFAM" id="SSF102829">
    <property type="entry name" value="Cell division protein ZapA-like"/>
    <property type="match status" value="1"/>
</dbReference>
<dbReference type="eggNOG" id="COG3027">
    <property type="taxonomic scope" value="Bacteria"/>
</dbReference>
<organism evidence="3 4">
    <name type="scientific">Moraxella bovoculi 237</name>
    <dbReference type="NCBI Taxonomy" id="743974"/>
    <lineage>
        <taxon>Bacteria</taxon>
        <taxon>Pseudomonadati</taxon>
        <taxon>Pseudomonadota</taxon>
        <taxon>Gammaproteobacteria</taxon>
        <taxon>Moraxellales</taxon>
        <taxon>Moraxellaceae</taxon>
        <taxon>Moraxella</taxon>
    </lineage>
</organism>
<sequence length="118" mass="13371">MTDQIQDTNPSELIVKDQPEFKPVHISIAGTPHRIICPVNEVKSLEAAAEKLNEKIRDIRREIKGKAPNNEELLVLVCLDLYDQVQTLAQDAHNRRHENSQATALIDKINKDAQSILR</sequence>
<dbReference type="GO" id="GO:0051301">
    <property type="term" value="P:cell division"/>
    <property type="evidence" value="ECO:0007669"/>
    <property type="project" value="UniProtKB-KW"/>
</dbReference>
<comment type="similarity">
    <text evidence="1">Belongs to the ZapA family. Type 1 subfamily.</text>
</comment>
<dbReference type="InterPro" id="IPR036192">
    <property type="entry name" value="Cell_div_ZapA-like_sf"/>
</dbReference>
<dbReference type="InterPro" id="IPR007838">
    <property type="entry name" value="Cell_div_ZapA-like"/>
</dbReference>
<dbReference type="OrthoDB" id="6649003at2"/>
<proteinExistence type="inferred from homology"/>
<dbReference type="Proteomes" id="UP000035860">
    <property type="component" value="Unassembled WGS sequence"/>
</dbReference>
<comment type="caution">
    <text evidence="3">The sequence shown here is derived from an EMBL/GenBank/DDBJ whole genome shotgun (WGS) entry which is preliminary data.</text>
</comment>
<evidence type="ECO:0000256" key="1">
    <source>
        <dbReference type="ARBA" id="ARBA00010074"/>
    </source>
</evidence>
<dbReference type="InterPro" id="IPR042233">
    <property type="entry name" value="Cell_div_ZapA_N"/>
</dbReference>
<dbReference type="GeneID" id="301975010"/>
<dbReference type="AlphaFoldDB" id="A0A066ULT3"/>
<dbReference type="RefSeq" id="WP_036364561.1">
    <property type="nucleotide sequence ID" value="NZ_AOMT01000022.1"/>
</dbReference>
<keyword evidence="3" id="KW-0131">Cell cycle</keyword>